<proteinExistence type="predicted"/>
<evidence type="ECO:0000256" key="2">
    <source>
        <dbReference type="SAM" id="MobiDB-lite"/>
    </source>
</evidence>
<dbReference type="AlphaFoldDB" id="A0A915KFI7"/>
<keyword evidence="4" id="KW-1185">Reference proteome</keyword>
<reference evidence="5" key="1">
    <citation type="submission" date="2022-11" db="UniProtKB">
        <authorList>
            <consortium name="WormBaseParasite"/>
        </authorList>
    </citation>
    <scope>IDENTIFICATION</scope>
</reference>
<evidence type="ECO:0000256" key="1">
    <source>
        <dbReference type="ARBA" id="ARBA00022468"/>
    </source>
</evidence>
<sequence length="202" mass="23228">MTQTNEHRNSHKNLATSFPFSPHERPSIQIKRKVNLSIKRKASSSMKDCVFSLHQNSNLNILYAKNNIRIYTTDDKKSISGYLSLLQNSITGQISIRWVPNQLINDSDISNQHNNNEEEGELYLTKLRSYVFSINIAEMAYLHCHNKCDSSKEHSLVFVAGDGVHFTPIYFPPGGHLFTFLSNMESGLWPHYRLEPPLYTQK</sequence>
<evidence type="ECO:0000313" key="5">
    <source>
        <dbReference type="WBParaSite" id="nRc.2.0.1.t37140-RA"/>
    </source>
</evidence>
<evidence type="ECO:0000259" key="3">
    <source>
        <dbReference type="Pfam" id="PF12068"/>
    </source>
</evidence>
<name>A0A915KFI7_ROMCU</name>
<accession>A0A915KFI7</accession>
<dbReference type="OMA" id="NIAEMAY"/>
<dbReference type="Pfam" id="PF12068">
    <property type="entry name" value="PH_RBD"/>
    <property type="match status" value="1"/>
</dbReference>
<dbReference type="Proteomes" id="UP000887565">
    <property type="component" value="Unplaced"/>
</dbReference>
<feature type="region of interest" description="Disordered" evidence="2">
    <location>
        <begin position="1"/>
        <end position="23"/>
    </location>
</feature>
<feature type="domain" description="Small G protein signalling modulator 1/2 Rab-binding" evidence="3">
    <location>
        <begin position="61"/>
        <end position="201"/>
    </location>
</feature>
<dbReference type="Gene3D" id="2.30.29.230">
    <property type="match status" value="1"/>
</dbReference>
<evidence type="ECO:0000313" key="4">
    <source>
        <dbReference type="Proteomes" id="UP000887565"/>
    </source>
</evidence>
<dbReference type="InterPro" id="IPR021935">
    <property type="entry name" value="SGSM1/2_RBD"/>
</dbReference>
<dbReference type="GO" id="GO:0005096">
    <property type="term" value="F:GTPase activator activity"/>
    <property type="evidence" value="ECO:0007669"/>
    <property type="project" value="UniProtKB-KW"/>
</dbReference>
<protein>
    <submittedName>
        <fullName evidence="5">Small G protein signalling modulator 1/2 Rab-binding domain-containing protein</fullName>
    </submittedName>
</protein>
<dbReference type="WBParaSite" id="nRc.2.0.1.t37140-RA">
    <property type="protein sequence ID" value="nRc.2.0.1.t37140-RA"/>
    <property type="gene ID" value="nRc.2.0.1.g37140"/>
</dbReference>
<organism evidence="4 5">
    <name type="scientific">Romanomermis culicivorax</name>
    <name type="common">Nematode worm</name>
    <dbReference type="NCBI Taxonomy" id="13658"/>
    <lineage>
        <taxon>Eukaryota</taxon>
        <taxon>Metazoa</taxon>
        <taxon>Ecdysozoa</taxon>
        <taxon>Nematoda</taxon>
        <taxon>Enoplea</taxon>
        <taxon>Dorylaimia</taxon>
        <taxon>Mermithida</taxon>
        <taxon>Mermithoidea</taxon>
        <taxon>Mermithidae</taxon>
        <taxon>Romanomermis</taxon>
    </lineage>
</organism>
<keyword evidence="1" id="KW-0343">GTPase activation</keyword>